<protein>
    <submittedName>
        <fullName evidence="2">DUF3180 domain-containing protein</fullName>
    </submittedName>
</protein>
<dbReference type="InterPro" id="IPR021517">
    <property type="entry name" value="DUF3180"/>
</dbReference>
<proteinExistence type="predicted"/>
<keyword evidence="1" id="KW-1133">Transmembrane helix</keyword>
<evidence type="ECO:0000313" key="3">
    <source>
        <dbReference type="Proteomes" id="UP001555100"/>
    </source>
</evidence>
<keyword evidence="1" id="KW-0472">Membrane</keyword>
<comment type="caution">
    <text evidence="2">The sequence shown here is derived from an EMBL/GenBank/DDBJ whole genome shotgun (WGS) entry which is preliminary data.</text>
</comment>
<dbReference type="Pfam" id="PF11377">
    <property type="entry name" value="DUF3180"/>
    <property type="match status" value="1"/>
</dbReference>
<evidence type="ECO:0000313" key="2">
    <source>
        <dbReference type="EMBL" id="MEW6954550.1"/>
    </source>
</evidence>
<feature type="transmembrane region" description="Helical" evidence="1">
    <location>
        <begin position="119"/>
        <end position="138"/>
    </location>
</feature>
<dbReference type="Proteomes" id="UP001555100">
    <property type="component" value="Unassembled WGS sequence"/>
</dbReference>
<feature type="transmembrane region" description="Helical" evidence="1">
    <location>
        <begin position="44"/>
        <end position="63"/>
    </location>
</feature>
<feature type="transmembrane region" description="Helical" evidence="1">
    <location>
        <begin position="83"/>
        <end position="107"/>
    </location>
</feature>
<dbReference type="EMBL" id="JBAGNM010000004">
    <property type="protein sequence ID" value="MEW6954550.1"/>
    <property type="molecule type" value="Genomic_DNA"/>
</dbReference>
<feature type="transmembrane region" description="Helical" evidence="1">
    <location>
        <begin position="12"/>
        <end position="32"/>
    </location>
</feature>
<reference evidence="2 3" key="1">
    <citation type="submission" date="2024-01" db="EMBL/GenBank/DDBJ databases">
        <title>Genomic analysis and antimicrobial resistance profiles of Trueperella pyogenes isolated from domestic and wild animals.</title>
        <authorList>
            <person name="Magossi G."/>
            <person name="Gzyl K.E."/>
            <person name="Holman D.B."/>
            <person name="Amat S."/>
        </authorList>
    </citation>
    <scope>NUCLEOTIDE SEQUENCE [LARGE SCALE GENOMIC DNA]</scope>
    <source>
        <strain evidence="2 3">1494</strain>
    </source>
</reference>
<name>A0ABV3NBG0_9ACTO</name>
<sequence length="158" mass="16585">MSGKLRPTPISMLLGVAVVTGVTVFSLVSVVIRSGMNPADVPFWLFLVPIAIGTIMISQAWLVRQYLLGRRPVDQLYAARIWVLTQATSRGGAILAGGAFGVAVAYYMGGPTSFLTENAFNALLAGIGSVVMTILALVGERWCMHDDGSPEASEGAGA</sequence>
<keyword evidence="1" id="KW-0812">Transmembrane</keyword>
<organism evidence="2 3">
    <name type="scientific">Trueperella pyogenes</name>
    <dbReference type="NCBI Taxonomy" id="1661"/>
    <lineage>
        <taxon>Bacteria</taxon>
        <taxon>Bacillati</taxon>
        <taxon>Actinomycetota</taxon>
        <taxon>Actinomycetes</taxon>
        <taxon>Actinomycetales</taxon>
        <taxon>Actinomycetaceae</taxon>
        <taxon>Trueperella</taxon>
    </lineage>
</organism>
<gene>
    <name evidence="2" type="ORF">V3M73_05870</name>
</gene>
<dbReference type="RefSeq" id="WP_367246029.1">
    <property type="nucleotide sequence ID" value="NZ_JBAGNM010000004.1"/>
</dbReference>
<keyword evidence="3" id="KW-1185">Reference proteome</keyword>
<accession>A0ABV3NBG0</accession>
<evidence type="ECO:0000256" key="1">
    <source>
        <dbReference type="SAM" id="Phobius"/>
    </source>
</evidence>